<feature type="region of interest" description="Disordered" evidence="1">
    <location>
        <begin position="1"/>
        <end position="25"/>
    </location>
</feature>
<feature type="compositionally biased region" description="Polar residues" evidence="1">
    <location>
        <begin position="127"/>
        <end position="141"/>
    </location>
</feature>
<sequence length="141" mass="15301">MSDMLTNNTMQPLEDDTPTPSTTPTAAEVIPPRLAPQQRAHADAIMQMWQQQQSLNARIERAMMQAEQALPAAAEAGPSELAAFNVQMSVRIEQLVQQQRAGNARISEALLLPVLQQQPESAEGHASRTSHAATYSAEATN</sequence>
<organism evidence="2 3">
    <name type="scientific">Elasticomyces elasticus</name>
    <dbReference type="NCBI Taxonomy" id="574655"/>
    <lineage>
        <taxon>Eukaryota</taxon>
        <taxon>Fungi</taxon>
        <taxon>Dikarya</taxon>
        <taxon>Ascomycota</taxon>
        <taxon>Pezizomycotina</taxon>
        <taxon>Dothideomycetes</taxon>
        <taxon>Dothideomycetidae</taxon>
        <taxon>Mycosphaerellales</taxon>
        <taxon>Teratosphaeriaceae</taxon>
        <taxon>Elasticomyces</taxon>
    </lineage>
</organism>
<reference evidence="2" key="1">
    <citation type="submission" date="2023-08" db="EMBL/GenBank/DDBJ databases">
        <title>Black Yeasts Isolated from many extreme environments.</title>
        <authorList>
            <person name="Coleine C."/>
            <person name="Stajich J.E."/>
            <person name="Selbmann L."/>
        </authorList>
    </citation>
    <scope>NUCLEOTIDE SEQUENCE</scope>
    <source>
        <strain evidence="2">CCFEE 5810</strain>
    </source>
</reference>
<comment type="caution">
    <text evidence="2">The sequence shown here is derived from an EMBL/GenBank/DDBJ whole genome shotgun (WGS) entry which is preliminary data.</text>
</comment>
<evidence type="ECO:0000256" key="1">
    <source>
        <dbReference type="SAM" id="MobiDB-lite"/>
    </source>
</evidence>
<proteinExistence type="predicted"/>
<gene>
    <name evidence="2" type="ORF">LTR97_003966</name>
</gene>
<evidence type="ECO:0000313" key="2">
    <source>
        <dbReference type="EMBL" id="KAK5703020.1"/>
    </source>
</evidence>
<dbReference type="Proteomes" id="UP001310594">
    <property type="component" value="Unassembled WGS sequence"/>
</dbReference>
<dbReference type="EMBL" id="JAVRQU010000005">
    <property type="protein sequence ID" value="KAK5703020.1"/>
    <property type="molecule type" value="Genomic_DNA"/>
</dbReference>
<feature type="compositionally biased region" description="Polar residues" evidence="1">
    <location>
        <begin position="1"/>
        <end position="11"/>
    </location>
</feature>
<feature type="region of interest" description="Disordered" evidence="1">
    <location>
        <begin position="117"/>
        <end position="141"/>
    </location>
</feature>
<dbReference type="AlphaFoldDB" id="A0AAN7WF24"/>
<protein>
    <submittedName>
        <fullName evidence="2">Uncharacterized protein</fullName>
    </submittedName>
</protein>
<evidence type="ECO:0000313" key="3">
    <source>
        <dbReference type="Proteomes" id="UP001310594"/>
    </source>
</evidence>
<name>A0AAN7WF24_9PEZI</name>
<accession>A0AAN7WF24</accession>